<keyword evidence="2" id="KW-1185">Reference proteome</keyword>
<reference evidence="1" key="1">
    <citation type="submission" date="2020-06" db="EMBL/GenBank/DDBJ databases">
        <title>Draft genome sequences of strains closely related to Aspergillus parafelis and Aspergillus hiratsukae.</title>
        <authorList>
            <person name="Dos Santos R.A.C."/>
            <person name="Rivero-Menendez O."/>
            <person name="Steenwyk J.L."/>
            <person name="Mead M.E."/>
            <person name="Goldman G.H."/>
            <person name="Alastruey-Izquierdo A."/>
            <person name="Rokas A."/>
        </authorList>
    </citation>
    <scope>NUCLEOTIDE SEQUENCE</scope>
    <source>
        <strain evidence="1">CNM-CM7691</strain>
    </source>
</reference>
<accession>A0A8H6V2D2</accession>
<dbReference type="Proteomes" id="UP000641853">
    <property type="component" value="Unassembled WGS sequence"/>
</dbReference>
<sequence>MATLSTDSQGDTYSAAIMSCQSDPAVLTGKYHLSDGVTLTAITRTYTPMKQLEQAAHSVLKTLQATDSDGNQWTLVMAQLQFSSTVLGLTKEASERLDNDKECLGGVTFRFEWELLAQSKWSHRLPPNP</sequence>
<evidence type="ECO:0000313" key="2">
    <source>
        <dbReference type="Proteomes" id="UP000641853"/>
    </source>
</evidence>
<gene>
    <name evidence="1" type="ORF">CNMCM7691_008523</name>
</gene>
<comment type="caution">
    <text evidence="1">The sequence shown here is derived from an EMBL/GenBank/DDBJ whole genome shotgun (WGS) entry which is preliminary data.</text>
</comment>
<protein>
    <submittedName>
        <fullName evidence="1">Uncharacterized protein</fullName>
    </submittedName>
</protein>
<evidence type="ECO:0000313" key="1">
    <source>
        <dbReference type="EMBL" id="KAF7175422.1"/>
    </source>
</evidence>
<proteinExistence type="predicted"/>
<name>A0A8H6V2D2_9EURO</name>
<dbReference type="AlphaFoldDB" id="A0A8H6V2D2"/>
<dbReference type="EMBL" id="JACBAG010001922">
    <property type="protein sequence ID" value="KAF7175422.1"/>
    <property type="molecule type" value="Genomic_DNA"/>
</dbReference>
<organism evidence="1 2">
    <name type="scientific">Aspergillus felis</name>
    <dbReference type="NCBI Taxonomy" id="1287682"/>
    <lineage>
        <taxon>Eukaryota</taxon>
        <taxon>Fungi</taxon>
        <taxon>Dikarya</taxon>
        <taxon>Ascomycota</taxon>
        <taxon>Pezizomycotina</taxon>
        <taxon>Eurotiomycetes</taxon>
        <taxon>Eurotiomycetidae</taxon>
        <taxon>Eurotiales</taxon>
        <taxon>Aspergillaceae</taxon>
        <taxon>Aspergillus</taxon>
        <taxon>Aspergillus subgen. Fumigati</taxon>
    </lineage>
</organism>